<evidence type="ECO:0000313" key="1">
    <source>
        <dbReference type="EMBL" id="CAG8787647.1"/>
    </source>
</evidence>
<accession>A0ACA9RD16</accession>
<keyword evidence="2" id="KW-1185">Reference proteome</keyword>
<proteinExistence type="predicted"/>
<comment type="caution">
    <text evidence="1">The sequence shown here is derived from an EMBL/GenBank/DDBJ whole genome shotgun (WGS) entry which is preliminary data.</text>
</comment>
<name>A0ACA9RD16_9GLOM</name>
<dbReference type="Proteomes" id="UP000789920">
    <property type="component" value="Unassembled WGS sequence"/>
</dbReference>
<gene>
    <name evidence="1" type="ORF">RPERSI_LOCUS18575</name>
</gene>
<protein>
    <submittedName>
        <fullName evidence="1">14952_t:CDS:1</fullName>
    </submittedName>
</protein>
<reference evidence="1" key="1">
    <citation type="submission" date="2021-06" db="EMBL/GenBank/DDBJ databases">
        <authorList>
            <person name="Kallberg Y."/>
            <person name="Tangrot J."/>
            <person name="Rosling A."/>
        </authorList>
    </citation>
    <scope>NUCLEOTIDE SEQUENCE</scope>
    <source>
        <strain evidence="1">MA461A</strain>
    </source>
</reference>
<feature type="non-terminal residue" evidence="1">
    <location>
        <position position="1"/>
    </location>
</feature>
<sequence length="82" mass="9375">INNELHANKICYSNFEEAINHSKQRIHKIDDTRNIIDTGPSLPCSYSFYDLLNSDNFDLGTYNQESTSDSNMVVEESSDKNL</sequence>
<dbReference type="EMBL" id="CAJVQC010049466">
    <property type="protein sequence ID" value="CAG8787647.1"/>
    <property type="molecule type" value="Genomic_DNA"/>
</dbReference>
<organism evidence="1 2">
    <name type="scientific">Racocetra persica</name>
    <dbReference type="NCBI Taxonomy" id="160502"/>
    <lineage>
        <taxon>Eukaryota</taxon>
        <taxon>Fungi</taxon>
        <taxon>Fungi incertae sedis</taxon>
        <taxon>Mucoromycota</taxon>
        <taxon>Glomeromycotina</taxon>
        <taxon>Glomeromycetes</taxon>
        <taxon>Diversisporales</taxon>
        <taxon>Gigasporaceae</taxon>
        <taxon>Racocetra</taxon>
    </lineage>
</organism>
<evidence type="ECO:0000313" key="2">
    <source>
        <dbReference type="Proteomes" id="UP000789920"/>
    </source>
</evidence>